<feature type="region of interest" description="Disordered" evidence="1">
    <location>
        <begin position="162"/>
        <end position="217"/>
    </location>
</feature>
<feature type="compositionally biased region" description="Low complexity" evidence="1">
    <location>
        <begin position="323"/>
        <end position="332"/>
    </location>
</feature>
<dbReference type="EMBL" id="PUHQ01000022">
    <property type="protein sequence ID" value="KAG0663081.1"/>
    <property type="molecule type" value="Genomic_DNA"/>
</dbReference>
<protein>
    <submittedName>
        <fullName evidence="2">Uncharacterized protein</fullName>
    </submittedName>
</protein>
<gene>
    <name evidence="2" type="ORF">C6P46_002924</name>
</gene>
<dbReference type="OrthoDB" id="2529696at2759"/>
<evidence type="ECO:0000313" key="2">
    <source>
        <dbReference type="EMBL" id="KAG0663081.1"/>
    </source>
</evidence>
<dbReference type="Proteomes" id="UP000777482">
    <property type="component" value="Unassembled WGS sequence"/>
</dbReference>
<name>A0A9P7B7W3_RHOMI</name>
<organism evidence="2 3">
    <name type="scientific">Rhodotorula mucilaginosa</name>
    <name type="common">Yeast</name>
    <name type="synonym">Rhodotorula rubra</name>
    <dbReference type="NCBI Taxonomy" id="5537"/>
    <lineage>
        <taxon>Eukaryota</taxon>
        <taxon>Fungi</taxon>
        <taxon>Dikarya</taxon>
        <taxon>Basidiomycota</taxon>
        <taxon>Pucciniomycotina</taxon>
        <taxon>Microbotryomycetes</taxon>
        <taxon>Sporidiobolales</taxon>
        <taxon>Sporidiobolaceae</taxon>
        <taxon>Rhodotorula</taxon>
    </lineage>
</organism>
<feature type="region of interest" description="Disordered" evidence="1">
    <location>
        <begin position="386"/>
        <end position="447"/>
    </location>
</feature>
<keyword evidence="3" id="KW-1185">Reference proteome</keyword>
<feature type="compositionally biased region" description="Low complexity" evidence="1">
    <location>
        <begin position="162"/>
        <end position="171"/>
    </location>
</feature>
<reference evidence="2 3" key="1">
    <citation type="submission" date="2020-11" db="EMBL/GenBank/DDBJ databases">
        <title>Kefir isolates.</title>
        <authorList>
            <person name="Marcisauskas S."/>
            <person name="Kim Y."/>
            <person name="Blasche S."/>
        </authorList>
    </citation>
    <scope>NUCLEOTIDE SEQUENCE [LARGE SCALE GENOMIC DNA]</scope>
    <source>
        <strain evidence="2 3">KR</strain>
    </source>
</reference>
<feature type="region of interest" description="Disordered" evidence="1">
    <location>
        <begin position="37"/>
        <end position="56"/>
    </location>
</feature>
<accession>A0A9P7B7W3</accession>
<comment type="caution">
    <text evidence="2">The sequence shown here is derived from an EMBL/GenBank/DDBJ whole genome shotgun (WGS) entry which is preliminary data.</text>
</comment>
<feature type="compositionally biased region" description="Low complexity" evidence="1">
    <location>
        <begin position="37"/>
        <end position="46"/>
    </location>
</feature>
<sequence>MPSERSWRQSRDEPRTVAITSPLYGFAPEVVAMIAPSSETSSSSVSANRQPPPSTAAVQALDARLDQALTTRTASATGALQEQRRMLDEVRDRLEETRRRIAAATATSRAETLRGSGTSVPTPQDALTRDFRFASRVDILAHTLNSIAERTMSLSSAIESLRASSPLPSRSLDTDPFTSARSLRPVSSTSLPTPRSPPTAPPQTSLHPDSPLEEDPAHTDEVRAIVRQLVLMSRRVSAVIAQHREQVGTSPADLPPPPASSPPHRASSSSHGPTMREQLPVILPSYLHERPLPPDTTPNLDGLLLPQSTVLGTSATGQAPVLSTSPQPMSSPSSPPLPGGSRADSDGPEGPGEAYPGERAQLLRIAQLQSDIAARAAQLRTLRQRSRDLAGSVGDRRRRSDVEAGRSPTYSRGDVVHGTDLDGDKDDDGEPPRDRLAGFDIPVRTAPRPPWLNHAIAQRRSEVHGRSAQAHRAGTTSPSASSGIGPAVDAIRRKQEYEIWRQCGR</sequence>
<feature type="compositionally biased region" description="Basic and acidic residues" evidence="1">
    <location>
        <begin position="394"/>
        <end position="404"/>
    </location>
</feature>
<evidence type="ECO:0000313" key="3">
    <source>
        <dbReference type="Proteomes" id="UP000777482"/>
    </source>
</evidence>
<feature type="region of interest" description="Disordered" evidence="1">
    <location>
        <begin position="317"/>
        <end position="356"/>
    </location>
</feature>
<evidence type="ECO:0000256" key="1">
    <source>
        <dbReference type="SAM" id="MobiDB-lite"/>
    </source>
</evidence>
<feature type="region of interest" description="Disordered" evidence="1">
    <location>
        <begin position="461"/>
        <end position="489"/>
    </location>
</feature>
<feature type="region of interest" description="Disordered" evidence="1">
    <location>
        <begin position="245"/>
        <end position="275"/>
    </location>
</feature>
<proteinExistence type="predicted"/>
<feature type="compositionally biased region" description="Low complexity" evidence="1">
    <location>
        <begin position="103"/>
        <end position="114"/>
    </location>
</feature>
<dbReference type="AlphaFoldDB" id="A0A9P7B7W3"/>
<feature type="region of interest" description="Disordered" evidence="1">
    <location>
        <begin position="103"/>
        <end position="125"/>
    </location>
</feature>
<feature type="compositionally biased region" description="Low complexity" evidence="1">
    <location>
        <begin position="181"/>
        <end position="193"/>
    </location>
</feature>